<dbReference type="GO" id="GO:0005737">
    <property type="term" value="C:cytoplasm"/>
    <property type="evidence" value="ECO:0007669"/>
    <property type="project" value="TreeGrafter"/>
</dbReference>
<dbReference type="InterPro" id="IPR001251">
    <property type="entry name" value="CRAL-TRIO_dom"/>
</dbReference>
<feature type="domain" description="Rho-GAP" evidence="2">
    <location>
        <begin position="183"/>
        <end position="357"/>
    </location>
</feature>
<dbReference type="PROSITE" id="PS50238">
    <property type="entry name" value="RHOGAP"/>
    <property type="match status" value="1"/>
</dbReference>
<name>A0A1G4MH11_LACFM</name>
<evidence type="ECO:0000259" key="2">
    <source>
        <dbReference type="PROSITE" id="PS50238"/>
    </source>
</evidence>
<evidence type="ECO:0000313" key="4">
    <source>
        <dbReference type="Proteomes" id="UP000190831"/>
    </source>
</evidence>
<dbReference type="EMBL" id="LT598486">
    <property type="protein sequence ID" value="SCW03123.1"/>
    <property type="molecule type" value="Genomic_DNA"/>
</dbReference>
<dbReference type="Proteomes" id="UP000190831">
    <property type="component" value="Chromosome G"/>
</dbReference>
<reference evidence="3 4" key="1">
    <citation type="submission" date="2016-03" db="EMBL/GenBank/DDBJ databases">
        <authorList>
            <person name="Devillers H."/>
        </authorList>
    </citation>
    <scope>NUCLEOTIDE SEQUENCE [LARGE SCALE GENOMIC DNA]</scope>
    <source>
        <strain evidence="3">CBS 6772</strain>
    </source>
</reference>
<dbReference type="CDD" id="cd00159">
    <property type="entry name" value="RhoGAP"/>
    <property type="match status" value="1"/>
</dbReference>
<dbReference type="InterPro" id="IPR000198">
    <property type="entry name" value="RhoGAP_dom"/>
</dbReference>
<evidence type="ECO:0000313" key="3">
    <source>
        <dbReference type="EMBL" id="SCW03123.1"/>
    </source>
</evidence>
<dbReference type="Pfam" id="PF13716">
    <property type="entry name" value="CRAL_TRIO_2"/>
    <property type="match status" value="1"/>
</dbReference>
<evidence type="ECO:0000256" key="1">
    <source>
        <dbReference type="SAM" id="MobiDB-lite"/>
    </source>
</evidence>
<keyword evidence="4" id="KW-1185">Reference proteome</keyword>
<dbReference type="GO" id="GO:0007264">
    <property type="term" value="P:small GTPase-mediated signal transduction"/>
    <property type="evidence" value="ECO:0007669"/>
    <property type="project" value="TreeGrafter"/>
</dbReference>
<dbReference type="Pfam" id="PF00620">
    <property type="entry name" value="RhoGAP"/>
    <property type="match status" value="1"/>
</dbReference>
<dbReference type="InterPro" id="IPR036865">
    <property type="entry name" value="CRAL-TRIO_dom_sf"/>
</dbReference>
<feature type="region of interest" description="Disordered" evidence="1">
    <location>
        <begin position="378"/>
        <end position="434"/>
    </location>
</feature>
<proteinExistence type="predicted"/>
<dbReference type="STRING" id="4955.A0A1G4MH11"/>
<dbReference type="SUPFAM" id="SSF48350">
    <property type="entry name" value="GTPase activation domain, GAP"/>
    <property type="match status" value="1"/>
</dbReference>
<protein>
    <submittedName>
        <fullName evidence="3">LAFE_0G03444g1_1</fullName>
    </submittedName>
</protein>
<dbReference type="AlphaFoldDB" id="A0A1G4MH11"/>
<accession>A0A1G4MH11</accession>
<sequence length="582" mass="66819">MSSQIDVSLSDIFFKSYGIDLSLGNPIYVFDSTHLPSENEVESKEVYDMLIDELMDHLITKLPSCPYSLVVFSSGFSKNNISWIYGVKMFSKLPKESRDVLQRIYIVHESFFVRTVHQVLTNALNFKFISRERSDILVHISNLTELSRHVDITLLRISLNVYLHDYQLRDHIVVPEEYLEGRSPLAKRQYRQLIFDKIFKRLRIEAPKHELVFQKPGSYQRVNILLDVIKRNNHVDLSQWDVYSLASVFLHFLKNKTKPIFPIDLIPLPINDSPEYTYEAFVRMMTFNNYYDLVCFIFKLFFSLLENADVTRHDYKSISKCLTPTLCQEKVSIKTGDKLAIGYRYVRNVFVHFKFITDSIEKNKDLSVLRNFRDEKVDQNLPSVPRPRKSNPSSSDTNKVDSLGSKMRSCSPPALPKRKINVRSSERANNSSLQSLAVGDERILSKGSNVSTLVDEHPPCTSTNGSTLTLTSDSQDETSSIEIRGSSPLDDAVTFKTSQATEGRLILEEDVSKLILDNNEKIQSFDKELKKKKNAETEVGTKFSQKGYSDIKAGNKVSRLAALYEERLMGLRVIEDLRLRES</sequence>
<dbReference type="OrthoDB" id="410651at2759"/>
<dbReference type="PANTHER" id="PTHR45808:SF2">
    <property type="entry name" value="RHO GTPASE-ACTIVATING PROTEIN 68F"/>
    <property type="match status" value="1"/>
</dbReference>
<feature type="compositionally biased region" description="Low complexity" evidence="1">
    <location>
        <begin position="461"/>
        <end position="473"/>
    </location>
</feature>
<gene>
    <name evidence="3" type="ORF">LAFE_0G03444G</name>
</gene>
<organism evidence="3 4">
    <name type="scientific">Lachancea fermentati</name>
    <name type="common">Zygosaccharomyces fermentati</name>
    <dbReference type="NCBI Taxonomy" id="4955"/>
    <lineage>
        <taxon>Eukaryota</taxon>
        <taxon>Fungi</taxon>
        <taxon>Dikarya</taxon>
        <taxon>Ascomycota</taxon>
        <taxon>Saccharomycotina</taxon>
        <taxon>Saccharomycetes</taxon>
        <taxon>Saccharomycetales</taxon>
        <taxon>Saccharomycetaceae</taxon>
        <taxon>Lachancea</taxon>
    </lineage>
</organism>
<feature type="region of interest" description="Disordered" evidence="1">
    <location>
        <begin position="449"/>
        <end position="482"/>
    </location>
</feature>
<dbReference type="SMART" id="SM00324">
    <property type="entry name" value="RhoGAP"/>
    <property type="match status" value="1"/>
</dbReference>
<dbReference type="PANTHER" id="PTHR45808">
    <property type="entry name" value="RHO GTPASE-ACTIVATING PROTEIN 68F"/>
    <property type="match status" value="1"/>
</dbReference>
<dbReference type="OMA" id="KKISWVY"/>
<dbReference type="Gene3D" id="1.10.555.10">
    <property type="entry name" value="Rho GTPase activation protein"/>
    <property type="match status" value="1"/>
</dbReference>
<dbReference type="InterPro" id="IPR008936">
    <property type="entry name" value="Rho_GTPase_activation_prot"/>
</dbReference>
<dbReference type="GO" id="GO:0005096">
    <property type="term" value="F:GTPase activator activity"/>
    <property type="evidence" value="ECO:0007669"/>
    <property type="project" value="TreeGrafter"/>
</dbReference>
<dbReference type="Gene3D" id="3.40.525.10">
    <property type="entry name" value="CRAL-TRIO lipid binding domain"/>
    <property type="match status" value="1"/>
</dbReference>